<dbReference type="GO" id="GO:1902369">
    <property type="term" value="P:negative regulation of RNA catabolic process"/>
    <property type="evidence" value="ECO:0007669"/>
    <property type="project" value="TreeGrafter"/>
</dbReference>
<reference evidence="4 5" key="1">
    <citation type="submission" date="2019-03" db="EMBL/GenBank/DDBJ databases">
        <title>First draft genome of Liparis tanakae, snailfish: a comprehensive survey of snailfish specific genes.</title>
        <authorList>
            <person name="Kim W."/>
            <person name="Song I."/>
            <person name="Jeong J.-H."/>
            <person name="Kim D."/>
            <person name="Kim S."/>
            <person name="Ryu S."/>
            <person name="Song J.Y."/>
            <person name="Lee S.K."/>
        </authorList>
    </citation>
    <scope>NUCLEOTIDE SEQUENCE [LARGE SCALE GENOMIC DNA]</scope>
    <source>
        <tissue evidence="4">Muscle</tissue>
    </source>
</reference>
<dbReference type="GO" id="GO:0031048">
    <property type="term" value="P:regulatory ncRNA-mediated heterochromatin formation"/>
    <property type="evidence" value="ECO:0007669"/>
    <property type="project" value="TreeGrafter"/>
</dbReference>
<evidence type="ECO:0000256" key="3">
    <source>
        <dbReference type="ARBA" id="ARBA00023242"/>
    </source>
</evidence>
<dbReference type="AlphaFoldDB" id="A0A4Z2DYR3"/>
<gene>
    <name evidence="4" type="primary">NRDE2</name>
    <name evidence="4" type="ORF">EYF80_068187</name>
</gene>
<evidence type="ECO:0000313" key="5">
    <source>
        <dbReference type="Proteomes" id="UP000314294"/>
    </source>
</evidence>
<evidence type="ECO:0000313" key="4">
    <source>
        <dbReference type="EMBL" id="TNN21701.1"/>
    </source>
</evidence>
<keyword evidence="5" id="KW-1185">Reference proteome</keyword>
<dbReference type="OrthoDB" id="297219at2759"/>
<evidence type="ECO:0000256" key="1">
    <source>
        <dbReference type="ARBA" id="ARBA00004123"/>
    </source>
</evidence>
<comment type="similarity">
    <text evidence="2">Belongs to the NRDE2 family.</text>
</comment>
<dbReference type="InterPro" id="IPR013633">
    <property type="entry name" value="NRDE-2"/>
</dbReference>
<protein>
    <submittedName>
        <fullName evidence="4">Protein NRDE2</fullName>
    </submittedName>
</protein>
<keyword evidence="3" id="KW-0539">Nucleus</keyword>
<dbReference type="GO" id="GO:0071013">
    <property type="term" value="C:catalytic step 2 spliceosome"/>
    <property type="evidence" value="ECO:0007669"/>
    <property type="project" value="TreeGrafter"/>
</dbReference>
<dbReference type="Pfam" id="PF08424">
    <property type="entry name" value="NRDE-2"/>
    <property type="match status" value="1"/>
</dbReference>
<name>A0A4Z2DYR3_9TELE</name>
<dbReference type="PANTHER" id="PTHR13471">
    <property type="entry name" value="TETRATRICOPEPTIDE-LIKE HELICAL"/>
    <property type="match status" value="1"/>
</dbReference>
<proteinExistence type="inferred from homology"/>
<comment type="subcellular location">
    <subcellularLocation>
        <location evidence="1">Nucleus</location>
    </subcellularLocation>
</comment>
<sequence>MFGGEEEQHGSEAAEWRKTSYRAVLEKKLSIAERAVATNHSCVALQLERLRICQELLEPSLLAKEWKKLVSVHTFLCFHETHAMFPSFDSSGVLFFIFCSKKSGTWLSSTCSMWFILFLSRLRRITLVVSVVSQVFLHPNSAPLWREYLLFTQSYFSNFTVSKVNSAYGKCLSTLSAVRDGSMVSHPALPGLEEDMLGNRDLV</sequence>
<evidence type="ECO:0000256" key="2">
    <source>
        <dbReference type="ARBA" id="ARBA00009265"/>
    </source>
</evidence>
<dbReference type="PANTHER" id="PTHR13471:SF0">
    <property type="entry name" value="NUCLEAR EXOSOME REGULATOR NRDE2"/>
    <property type="match status" value="1"/>
</dbReference>
<organism evidence="4 5">
    <name type="scientific">Liparis tanakae</name>
    <name type="common">Tanaka's snailfish</name>
    <dbReference type="NCBI Taxonomy" id="230148"/>
    <lineage>
        <taxon>Eukaryota</taxon>
        <taxon>Metazoa</taxon>
        <taxon>Chordata</taxon>
        <taxon>Craniata</taxon>
        <taxon>Vertebrata</taxon>
        <taxon>Euteleostomi</taxon>
        <taxon>Actinopterygii</taxon>
        <taxon>Neopterygii</taxon>
        <taxon>Teleostei</taxon>
        <taxon>Neoteleostei</taxon>
        <taxon>Acanthomorphata</taxon>
        <taxon>Eupercaria</taxon>
        <taxon>Perciformes</taxon>
        <taxon>Cottioidei</taxon>
        <taxon>Cottales</taxon>
        <taxon>Liparidae</taxon>
        <taxon>Liparis</taxon>
    </lineage>
</organism>
<dbReference type="Proteomes" id="UP000314294">
    <property type="component" value="Unassembled WGS sequence"/>
</dbReference>
<dbReference type="EMBL" id="SRLO01026373">
    <property type="protein sequence ID" value="TNN21701.1"/>
    <property type="molecule type" value="Genomic_DNA"/>
</dbReference>
<comment type="caution">
    <text evidence="4">The sequence shown here is derived from an EMBL/GenBank/DDBJ whole genome shotgun (WGS) entry which is preliminary data.</text>
</comment>
<accession>A0A4Z2DYR3</accession>